<dbReference type="EC" id="3.2.1.21" evidence="3"/>
<dbReference type="GO" id="GO:0009251">
    <property type="term" value="P:glucan catabolic process"/>
    <property type="evidence" value="ECO:0007669"/>
    <property type="project" value="TreeGrafter"/>
</dbReference>
<gene>
    <name evidence="10" type="ORF">CLV93_101200</name>
    <name evidence="9" type="ORF">JCM18694_01160</name>
</gene>
<evidence type="ECO:0000313" key="12">
    <source>
        <dbReference type="Proteomes" id="UP000396862"/>
    </source>
</evidence>
<evidence type="ECO:0000259" key="8">
    <source>
        <dbReference type="Pfam" id="PF01915"/>
    </source>
</evidence>
<proteinExistence type="inferred from homology"/>
<reference evidence="9 12" key="2">
    <citation type="submission" date="2019-10" db="EMBL/GenBank/DDBJ databases">
        <title>Prolixibacter strains distinguished by the presence of nitrate reductase genes were adept at nitrate-dependent anaerobic corrosion of metallic iron and carbon steel.</title>
        <authorList>
            <person name="Iino T."/>
            <person name="Shono N."/>
            <person name="Ito K."/>
            <person name="Nakamura R."/>
            <person name="Sueoka K."/>
            <person name="Harayama S."/>
            <person name="Ohkuma M."/>
        </authorList>
    </citation>
    <scope>NUCLEOTIDE SEQUENCE [LARGE SCALE GENOMIC DNA]</scope>
    <source>
        <strain evidence="9 12">MIC1-1</strain>
    </source>
</reference>
<dbReference type="PRINTS" id="PR00133">
    <property type="entry name" value="GLHYDRLASE3"/>
</dbReference>
<organism evidence="10 11">
    <name type="scientific">Prolixibacter denitrificans</name>
    <dbReference type="NCBI Taxonomy" id="1541063"/>
    <lineage>
        <taxon>Bacteria</taxon>
        <taxon>Pseudomonadati</taxon>
        <taxon>Bacteroidota</taxon>
        <taxon>Bacteroidia</taxon>
        <taxon>Marinilabiliales</taxon>
        <taxon>Prolixibacteraceae</taxon>
        <taxon>Prolixibacter</taxon>
    </lineage>
</organism>
<keyword evidence="12" id="KW-1185">Reference proteome</keyword>
<evidence type="ECO:0000313" key="9">
    <source>
        <dbReference type="EMBL" id="GET19870.1"/>
    </source>
</evidence>
<dbReference type="InterPro" id="IPR051915">
    <property type="entry name" value="Cellulose_Degrad_GH3"/>
</dbReference>
<feature type="domain" description="Glycoside hydrolase family 3 C-terminal" evidence="8">
    <location>
        <begin position="669"/>
        <end position="759"/>
    </location>
</feature>
<evidence type="ECO:0000256" key="4">
    <source>
        <dbReference type="ARBA" id="ARBA00022729"/>
    </source>
</evidence>
<dbReference type="Proteomes" id="UP000396862">
    <property type="component" value="Unassembled WGS sequence"/>
</dbReference>
<dbReference type="InterPro" id="IPR001764">
    <property type="entry name" value="Glyco_hydro_3_N"/>
</dbReference>
<evidence type="ECO:0000259" key="7">
    <source>
        <dbReference type="Pfam" id="PF00933"/>
    </source>
</evidence>
<dbReference type="Pfam" id="PF01915">
    <property type="entry name" value="Glyco_hydro_3_C"/>
    <property type="match status" value="1"/>
</dbReference>
<dbReference type="InterPro" id="IPR002772">
    <property type="entry name" value="Glyco_hydro_3_C"/>
</dbReference>
<sequence>MKSFIKIISLSLFVLTIGISGCGPKYTTEDKGDFVLVHNQAGATVGYSPNTGVKILTVDRLGFKDLNKNGQLDKYEDWRLPVDERAKDLASKMSVEQIAGLMLYSAHQAIPGRPGGFFTSTYNGKSFDESGLKPSALSDEQKKFLTEDNLRHVLITTVESPGVAAQWNNNAQALVEGIGMGIPVNNSSDPRHGTDSNAEYNAGAGGKISMWPGTVGIAASFDPDLMKQFGEIASAEYRALGIATALSPQIDLGTEPRWSRFEGTMGGDPDLTTDMARAYVDGFQTSIGKDEVANGWGYKSVNAMVKHWPGGGPEEGGRDAHFGYGKYAVYPGNNLKDHLKPFTEGAFKLNGATQMASALMPYYTISFNQDTVNGENVGNSYSKYLITDLLRGKYGYDGVVCTDWMITKDTKAVDLFQGKCWGVENLSEAQRHYKAIEAGVDQFGGNNEMSPVIEAYKMGVAEHGEEYMRKRFEQSAVRLLRNIFRVGLFENPYLDVAETEKIVGNPEFMKAGYDAQLRSIVLLKNQNHILPVKKQLKVYVPIRYTPAGKNWFGFATPEKKEYPFNMDIVNKYFEVVDNPEEADFALVGIESPDGGVGYDREDLKKGGNGYLPISLQYGEYTAEYARDPSIAGGSPFEDFTNRTYKGKTVTTHNQFDMGMVNDTKAKMGVKPVVVVIKVSKPMVFSEIEKNSNAILIHMGVQDQAIMDILSGAAEPSALLPFQMPANMKTVEEQKEDVPRDMECYVDSEGHTYDFAYGMNWSGVIDDERVAKYK</sequence>
<comment type="similarity">
    <text evidence="2">Belongs to the glycosyl hydrolase 3 family.</text>
</comment>
<feature type="domain" description="Glycoside hydrolase family 3 N-terminal" evidence="7">
    <location>
        <begin position="137"/>
        <end position="481"/>
    </location>
</feature>
<dbReference type="EMBL" id="PYGC01000001">
    <property type="protein sequence ID" value="PSK85248.1"/>
    <property type="molecule type" value="Genomic_DNA"/>
</dbReference>
<dbReference type="OrthoDB" id="9805821at2"/>
<dbReference type="AlphaFoldDB" id="A0A2P8CJU9"/>
<protein>
    <recommendedName>
        <fullName evidence="3">beta-glucosidase</fullName>
        <ecNumber evidence="3">3.2.1.21</ecNumber>
    </recommendedName>
</protein>
<dbReference type="PANTHER" id="PTHR30620">
    <property type="entry name" value="PERIPLASMIC BETA-GLUCOSIDASE-RELATED"/>
    <property type="match status" value="1"/>
</dbReference>
<evidence type="ECO:0000256" key="2">
    <source>
        <dbReference type="ARBA" id="ARBA00005336"/>
    </source>
</evidence>
<name>A0A2P8CJU9_9BACT</name>
<keyword evidence="5" id="KW-0378">Hydrolase</keyword>
<dbReference type="InterPro" id="IPR036881">
    <property type="entry name" value="Glyco_hydro_3_C_sf"/>
</dbReference>
<accession>A0A2P8CJU9</accession>
<dbReference type="PANTHER" id="PTHR30620:SF16">
    <property type="entry name" value="LYSOSOMAL BETA GLUCOSIDASE"/>
    <property type="match status" value="1"/>
</dbReference>
<comment type="caution">
    <text evidence="10">The sequence shown here is derived from an EMBL/GenBank/DDBJ whole genome shotgun (WGS) entry which is preliminary data.</text>
</comment>
<dbReference type="InterPro" id="IPR017853">
    <property type="entry name" value="GH"/>
</dbReference>
<keyword evidence="4" id="KW-0732">Signal</keyword>
<dbReference type="Proteomes" id="UP000240621">
    <property type="component" value="Unassembled WGS sequence"/>
</dbReference>
<comment type="catalytic activity">
    <reaction evidence="1">
        <text>Hydrolysis of terminal, non-reducing beta-D-glucosyl residues with release of beta-D-glucose.</text>
        <dbReference type="EC" id="3.2.1.21"/>
    </reaction>
</comment>
<dbReference type="EMBL" id="BLAU01000001">
    <property type="protein sequence ID" value="GET19870.1"/>
    <property type="molecule type" value="Genomic_DNA"/>
</dbReference>
<dbReference type="PROSITE" id="PS51257">
    <property type="entry name" value="PROKAR_LIPOPROTEIN"/>
    <property type="match status" value="1"/>
</dbReference>
<dbReference type="Gene3D" id="3.20.20.300">
    <property type="entry name" value="Glycoside hydrolase, family 3, N-terminal domain"/>
    <property type="match status" value="1"/>
</dbReference>
<dbReference type="GO" id="GO:0008422">
    <property type="term" value="F:beta-glucosidase activity"/>
    <property type="evidence" value="ECO:0007669"/>
    <property type="project" value="UniProtKB-EC"/>
</dbReference>
<dbReference type="SUPFAM" id="SSF52279">
    <property type="entry name" value="Beta-D-glucan exohydrolase, C-terminal domain"/>
    <property type="match status" value="1"/>
</dbReference>
<evidence type="ECO:0000256" key="3">
    <source>
        <dbReference type="ARBA" id="ARBA00012744"/>
    </source>
</evidence>
<evidence type="ECO:0000313" key="10">
    <source>
        <dbReference type="EMBL" id="PSK85248.1"/>
    </source>
</evidence>
<reference evidence="10 11" key="1">
    <citation type="submission" date="2018-03" db="EMBL/GenBank/DDBJ databases">
        <title>Genomic Encyclopedia of Archaeal and Bacterial Type Strains, Phase II (KMG-II): from individual species to whole genera.</title>
        <authorList>
            <person name="Goeker M."/>
        </authorList>
    </citation>
    <scope>NUCLEOTIDE SEQUENCE [LARGE SCALE GENOMIC DNA]</scope>
    <source>
        <strain evidence="10 11">DSM 27267</strain>
    </source>
</reference>
<evidence type="ECO:0000256" key="1">
    <source>
        <dbReference type="ARBA" id="ARBA00000448"/>
    </source>
</evidence>
<evidence type="ECO:0000256" key="5">
    <source>
        <dbReference type="ARBA" id="ARBA00022801"/>
    </source>
</evidence>
<evidence type="ECO:0000256" key="6">
    <source>
        <dbReference type="ARBA" id="ARBA00023295"/>
    </source>
</evidence>
<dbReference type="SUPFAM" id="SSF51445">
    <property type="entry name" value="(Trans)glycosidases"/>
    <property type="match status" value="1"/>
</dbReference>
<keyword evidence="6" id="KW-0326">Glycosidase</keyword>
<dbReference type="InterPro" id="IPR036962">
    <property type="entry name" value="Glyco_hydro_3_N_sf"/>
</dbReference>
<dbReference type="RefSeq" id="WP_106540305.1">
    <property type="nucleotide sequence ID" value="NZ_BLAU01000001.1"/>
</dbReference>
<dbReference type="Gene3D" id="3.40.50.1700">
    <property type="entry name" value="Glycoside hydrolase family 3 C-terminal domain"/>
    <property type="match status" value="1"/>
</dbReference>
<dbReference type="Pfam" id="PF00933">
    <property type="entry name" value="Glyco_hydro_3"/>
    <property type="match status" value="1"/>
</dbReference>
<evidence type="ECO:0000313" key="11">
    <source>
        <dbReference type="Proteomes" id="UP000240621"/>
    </source>
</evidence>